<proteinExistence type="predicted"/>
<reference evidence="1" key="1">
    <citation type="submission" date="2019-11" db="EMBL/GenBank/DDBJ databases">
        <title>Nori genome reveals adaptations in red seaweeds to the harsh intertidal environment.</title>
        <authorList>
            <person name="Wang D."/>
            <person name="Mao Y."/>
        </authorList>
    </citation>
    <scope>NUCLEOTIDE SEQUENCE</scope>
    <source>
        <tissue evidence="1">Gametophyte</tissue>
    </source>
</reference>
<sequence>MAPTPPSTAAISKISHKCCFCPRGFASSLHRQRHMNAVHSDRNILMAGIASGSAPTPPGTMAEEECAAIEEVAVGAVDDGGGLGTAVDREQAVAPLNMAARGLSQGTGLAVMNAASAFVNESAMDFVTRQSRNGVARGALAGPRPPAGAVRHVFATSVAARIRGYYEALPEASLCEPVVRPGLGDGPSRFRGPAMRSILKFALGAGGCGLSRSDQADLCGVLLQVEASTSGNDGAPLTEEIPNPGAFVGGLRQEQHRIVARLIWMEVPIVVGGKEYFFYHRDLLGVAIHAVRSAKKLDLLGGALPPADDGSRRRSSTLNSDLFIREAAAITALHGQRARPLFASLHADAAVVSWSGAAYVYPIRAEFPSVLDEGNRWATIGYIPHIPKAVSRTAKAVLAVSDERNDLLQRCLAVVLRRFSRAGETGVPVHIPNLGTALLVARVGSVVVDYLEERSMYALMGSKSTFPCTHCRVRNGASCAPDTEDADPRDVIQTLEAQLAAAERRLVDPRASLRGPLGKLHSALAFAPALGSMHGLSTGNMNYFNIVSFDLLHVWKLGVLRTLAQRIPGFLKAVCTAEKGAVMGPVQRSLDVLNLRAFEIGRRCRVKPVAPGCFVPPKEKQATMTGRSWRHFSVHWPHIVAGLVGPADPARLVAMRAPPVAEAGSDDAECDDHDVLRPDEDEEVHQPVPAGISIGAGSAYEALFGDIPVQDAVQDMFCQAAKLGGLFMGDNQGDTVNTTASNVTEMVDAAHNLGRCAQVLLGPVHTSKLHRLMRHLRSELERRGNLWEGDTSHNESLNKVCKRMYQRSNKRGPTLALQMMRGEQAQTEVLRGMSDGGSEDDDESEDEERVEQRNAVTDSHAEDILAVPLSVLHLSTRGVRVPLESLCRLAGLSALADHLELDVSETVTVAKTLRFYAHFEWGAAPRIQFLRATMSFNNEPWFDHVRYQGDDGNVRWGQARLVLRQVGRARRHCVVVKRMRVVAPRMGCVLTSHGCQRLAWDFDSAESLWPALEVVDVKRLLRLEQVARDWKDLADRCGMDVMPSKQKISREENRSARFFVNAFYPWTSRKAVGDI</sequence>
<accession>A0ACC3BRC0</accession>
<evidence type="ECO:0000313" key="2">
    <source>
        <dbReference type="Proteomes" id="UP000798662"/>
    </source>
</evidence>
<keyword evidence="2" id="KW-1185">Reference proteome</keyword>
<name>A0ACC3BRC0_PYRYE</name>
<comment type="caution">
    <text evidence="1">The sequence shown here is derived from an EMBL/GenBank/DDBJ whole genome shotgun (WGS) entry which is preliminary data.</text>
</comment>
<organism evidence="1 2">
    <name type="scientific">Pyropia yezoensis</name>
    <name type="common">Susabi-nori</name>
    <name type="synonym">Porphyra yezoensis</name>
    <dbReference type="NCBI Taxonomy" id="2788"/>
    <lineage>
        <taxon>Eukaryota</taxon>
        <taxon>Rhodophyta</taxon>
        <taxon>Bangiophyceae</taxon>
        <taxon>Bangiales</taxon>
        <taxon>Bangiaceae</taxon>
        <taxon>Pyropia</taxon>
    </lineage>
</organism>
<protein>
    <submittedName>
        <fullName evidence="1">Uncharacterized protein</fullName>
    </submittedName>
</protein>
<gene>
    <name evidence="1" type="ORF">I4F81_002850</name>
</gene>
<dbReference type="EMBL" id="CM020618">
    <property type="protein sequence ID" value="KAK1860261.1"/>
    <property type="molecule type" value="Genomic_DNA"/>
</dbReference>
<evidence type="ECO:0000313" key="1">
    <source>
        <dbReference type="EMBL" id="KAK1860261.1"/>
    </source>
</evidence>
<dbReference type="Proteomes" id="UP000798662">
    <property type="component" value="Chromosome 1"/>
</dbReference>